<dbReference type="InterPro" id="IPR013126">
    <property type="entry name" value="Hsp_70_fam"/>
</dbReference>
<dbReference type="InterPro" id="IPR029047">
    <property type="entry name" value="HSP70_peptide-bd_sf"/>
</dbReference>
<dbReference type="PRINTS" id="PR00301">
    <property type="entry name" value="HEATSHOCK70"/>
</dbReference>
<dbReference type="SUPFAM" id="SSF53067">
    <property type="entry name" value="Actin-like ATPase domain"/>
    <property type="match status" value="2"/>
</dbReference>
<evidence type="ECO:0000256" key="2">
    <source>
        <dbReference type="ARBA" id="ARBA00022840"/>
    </source>
</evidence>
<dbReference type="Gene3D" id="3.30.420.40">
    <property type="match status" value="2"/>
</dbReference>
<dbReference type="GO" id="GO:0005524">
    <property type="term" value="F:ATP binding"/>
    <property type="evidence" value="ECO:0007669"/>
    <property type="project" value="UniProtKB-KW"/>
</dbReference>
<protein>
    <submittedName>
        <fullName evidence="4">Chaperone protein DnaK</fullName>
    </submittedName>
</protein>
<dbReference type="SUPFAM" id="SSF100920">
    <property type="entry name" value="Heat shock protein 70kD (HSP70), peptide-binding domain"/>
    <property type="match status" value="1"/>
</dbReference>
<dbReference type="SUPFAM" id="SSF50494">
    <property type="entry name" value="Trypsin-like serine proteases"/>
    <property type="match status" value="1"/>
</dbReference>
<dbReference type="GO" id="GO:0140662">
    <property type="term" value="F:ATP-dependent protein folding chaperone"/>
    <property type="evidence" value="ECO:0007669"/>
    <property type="project" value="InterPro"/>
</dbReference>
<dbReference type="Gene3D" id="3.90.640.10">
    <property type="entry name" value="Actin, Chain A, domain 4"/>
    <property type="match status" value="1"/>
</dbReference>
<dbReference type="KEGG" id="sge:DWG14_04822"/>
<keyword evidence="3" id="KW-0143">Chaperone</keyword>
<gene>
    <name evidence="4" type="primary">dnaK_5</name>
    <name evidence="4" type="ORF">DWG14_04822</name>
</gene>
<sequence>MRRLRARFRPDVLTDRDTERAATRYGRALVLALHENPALARNLFETYDARLPATGYASAFGAAELGRLRKLGGHFDRAGLDVVIDVAERLGDHGIGRLARQTLARLLGRTGEASELVGWLRQLRNRGALDITIVTAALEEYTARASLDRDAELWSALLADLPDPLIPDRFAVRLFLGWGTDAVRLADTPARKRAALECCARSSYLPDVQAGLELAVDDVDDATAQRLAVRAGELLLAKDKPEEALTYFVWAHRDDRASHCHEQLGDFRAALETCSADEPDRLARLAGECRTEIDSLVEDGEHTVAVRRVRAVLDHLDRAAPAEAVTRRREELEGVRQAVTADGRRRLKGLLAKTSDADAVKAVHRDWSAFEEEAQEPLEAARHAEDAEEYYRAHRLYRTAERYGDADRVLHDDDSPESLTARAEAREAGGDHLGAARLHERAGRHEEAVALYDRVDDPAAAARCLILWLGDEAVEDPRLAGFLRRSGDIEELVRRCLDALASRGHASHAESVLRSLVVDETTVTGPRRQQVLDALEALETADRGAFEERVGRWVAQARQEVDASYSRTWGMDLGTSTCVAAVYDKTCGIPVVCPHAGQPSFAATLSVTEEGEEIVGLSGDAMLVPRITASVSDAKRRMGERTSYELGDRTYRPEEVSARLISHARTLVEAFLAERVRERIAALARAELGEIRDTWLDWAAERHELTLSRPKVIVTIPANFHNNAKTATRNACEIAGVEAVRLIHEPTAACMAVARQQELGGRVAVLDLGAGTLDASLVEVEGDVYEVGRVSGDSAYGGRDFDRAVADFLAGRLRGQGMDIPAEGTERRRLEFAAEHLKILLSSQTEAEYPLVGFLGRHGISVGLTRSELADLLAEPLDTLRRVCERFRDGVRASAGAPEHLVLVGGPMRSSLVTGVVERALGCRSRGHSDPSTVVAFGAALLGGRLEGDLKDILLLDVTPLALGISIVDRKNGGQQFDTLVEANTRIPAQRREVYSTAQDDQPNVHIQVYNGGQVDPSARIGQLTLDIPPAPKGVPQIEVTFEIDASCVLKVTALDKATGKKKSVRITDSTLLSPQEIQEMTQRQARQHDWEMFRHTLMALTEQAAGFQPERVCREFRDRLEAHRPSGTPLDRRSRRLEAEMYGSEALEVEAELLSLSGPLRDLTASSRHYLERADAAEATDAGRHLAALLGEHVDRMRKGIARMAAWNAFLAAAAAAEVHPLKRFRNLERAGDHERALRALGALTEPLSDPEDLRRRLRCLAGARGFEMYRKTLLADAPRLGAVVLDRDHPEPYLTAARPALVRVVDEDGRESSGFLISDRHVLTAGRWPERPDPGLTVLMATGVRTVSHVFHPGSAALDAGVVLLDNRVPDRPLRLGFPRLTGISSEVWGAVSDRMLVTGMVQGIEEFSERGLKLFRTDLELPPDAGGGPLLNELGEVVGLLLARASGKATFAISLDSLAPLFARAGVAFAESGGSGGEEPAL</sequence>
<accession>A0AAI8L311</accession>
<dbReference type="Gene3D" id="2.60.34.10">
    <property type="entry name" value="Substrate Binding Domain Of DNAk, Chain A, domain 1"/>
    <property type="match status" value="1"/>
</dbReference>
<dbReference type="PANTHER" id="PTHR19375">
    <property type="entry name" value="HEAT SHOCK PROTEIN 70KDA"/>
    <property type="match status" value="1"/>
</dbReference>
<proteinExistence type="predicted"/>
<dbReference type="Proteomes" id="UP000265765">
    <property type="component" value="Chromosome"/>
</dbReference>
<evidence type="ECO:0000313" key="4">
    <source>
        <dbReference type="EMBL" id="AYC40557.1"/>
    </source>
</evidence>
<dbReference type="EMBL" id="CP032427">
    <property type="protein sequence ID" value="AYC40557.1"/>
    <property type="molecule type" value="Genomic_DNA"/>
</dbReference>
<dbReference type="InterPro" id="IPR009003">
    <property type="entry name" value="Peptidase_S1_PA"/>
</dbReference>
<organism evidence="4 5">
    <name type="scientific">Streptomyces griseorubiginosus</name>
    <dbReference type="NCBI Taxonomy" id="67304"/>
    <lineage>
        <taxon>Bacteria</taxon>
        <taxon>Bacillati</taxon>
        <taxon>Actinomycetota</taxon>
        <taxon>Actinomycetes</taxon>
        <taxon>Kitasatosporales</taxon>
        <taxon>Streptomycetaceae</taxon>
        <taxon>Streptomyces</taxon>
    </lineage>
</organism>
<keyword evidence="1" id="KW-0547">Nucleotide-binding</keyword>
<dbReference type="InterPro" id="IPR043129">
    <property type="entry name" value="ATPase_NBD"/>
</dbReference>
<dbReference type="Pfam" id="PF00012">
    <property type="entry name" value="HSP70"/>
    <property type="match status" value="1"/>
</dbReference>
<evidence type="ECO:0000256" key="1">
    <source>
        <dbReference type="ARBA" id="ARBA00022741"/>
    </source>
</evidence>
<keyword evidence="2" id="KW-0067">ATP-binding</keyword>
<evidence type="ECO:0000256" key="3">
    <source>
        <dbReference type="ARBA" id="ARBA00023186"/>
    </source>
</evidence>
<reference evidence="4 5" key="1">
    <citation type="submission" date="2018-09" db="EMBL/GenBank/DDBJ databases">
        <title>Production of Trimethoprim by Streptomyces sp. 3E-1.</title>
        <authorList>
            <person name="Kang H.J."/>
            <person name="Kim S.B."/>
        </authorList>
    </citation>
    <scope>NUCLEOTIDE SEQUENCE [LARGE SCALE GENOMIC DNA]</scope>
    <source>
        <strain evidence="4 5">3E-1</strain>
    </source>
</reference>
<evidence type="ECO:0000313" key="5">
    <source>
        <dbReference type="Proteomes" id="UP000265765"/>
    </source>
</evidence>
<dbReference type="InterPro" id="IPR043504">
    <property type="entry name" value="Peptidase_S1_PA_chymotrypsin"/>
</dbReference>
<dbReference type="Gene3D" id="2.40.10.10">
    <property type="entry name" value="Trypsin-like serine proteases"/>
    <property type="match status" value="1"/>
</dbReference>
<name>A0AAI8L311_9ACTN</name>